<evidence type="ECO:0000313" key="3">
    <source>
        <dbReference type="EMBL" id="GAA0462539.1"/>
    </source>
</evidence>
<feature type="transmembrane region" description="Helical" evidence="1">
    <location>
        <begin position="54"/>
        <end position="73"/>
    </location>
</feature>
<gene>
    <name evidence="3" type="ORF">GCM10008935_17570</name>
</gene>
<dbReference type="Proteomes" id="UP001500740">
    <property type="component" value="Unassembled WGS sequence"/>
</dbReference>
<dbReference type="InterPro" id="IPR011642">
    <property type="entry name" value="Gate_dom"/>
</dbReference>
<feature type="transmembrane region" description="Helical" evidence="1">
    <location>
        <begin position="239"/>
        <end position="260"/>
    </location>
</feature>
<feature type="transmembrane region" description="Helical" evidence="1">
    <location>
        <begin position="431"/>
        <end position="452"/>
    </location>
</feature>
<feature type="transmembrane region" description="Helical" evidence="1">
    <location>
        <begin position="214"/>
        <end position="233"/>
    </location>
</feature>
<protein>
    <submittedName>
        <fullName evidence="3">YjiH family protein</fullName>
    </submittedName>
</protein>
<keyword evidence="1" id="KW-1133">Transmembrane helix</keyword>
<sequence length="453" mass="49660">MEDHSTIPLKYHFKFLILSILGIFLFMTPITYGGETSIPVAVLAGELEAFLGENAVLLVLIIISISAILSLIAHFMHKSNPNTFAKGTMAGDLFNVGPVWLIVRLLGMIFAILTYFQIGWEGIYSDITGGLLLDGLLTFLLTVFLFAGLLLPLLLSFGLLELIGALFAKIMRPVFKLPGRSTVDNLTSWFGDGTVGVLLTNQQYEQGYYTKREAAVIGTTFSVVSITFTISIIQEVDLMHMFLPLYATIFVAGLVTALIMPRIPPLSRIPDETYTGDEHQLDESIPANYNPFTWGYKQAVTRAEKSPGVGGYFKAATKNILDMWIGVLPIVMAVGTLGLIVAEMTPFFTWIGTPFVPILELMQVPEAQAAAETILIGFTDMFLPALLIESVGNEMTRFIVAALSVVQLIYLSEVGGVLLASNIPINFKRLVVIFLLRTAIALPVIILMAHLIF</sequence>
<dbReference type="RefSeq" id="WP_343783205.1">
    <property type="nucleotide sequence ID" value="NZ_BAAACZ010000013.1"/>
</dbReference>
<comment type="caution">
    <text evidence="3">The sequence shown here is derived from an EMBL/GenBank/DDBJ whole genome shotgun (WGS) entry which is preliminary data.</text>
</comment>
<dbReference type="Pfam" id="PF07670">
    <property type="entry name" value="Gate"/>
    <property type="match status" value="1"/>
</dbReference>
<feature type="transmembrane region" description="Helical" evidence="1">
    <location>
        <begin position="12"/>
        <end position="34"/>
    </location>
</feature>
<evidence type="ECO:0000259" key="2">
    <source>
        <dbReference type="Pfam" id="PF07670"/>
    </source>
</evidence>
<feature type="domain" description="Nucleoside transporter/FeoB GTPase Gate" evidence="2">
    <location>
        <begin position="140"/>
        <end position="237"/>
    </location>
</feature>
<feature type="transmembrane region" description="Helical" evidence="1">
    <location>
        <begin position="136"/>
        <end position="168"/>
    </location>
</feature>
<accession>A0ABN0ZXR5</accession>
<evidence type="ECO:0000256" key="1">
    <source>
        <dbReference type="SAM" id="Phobius"/>
    </source>
</evidence>
<feature type="transmembrane region" description="Helical" evidence="1">
    <location>
        <begin position="323"/>
        <end position="342"/>
    </location>
</feature>
<reference evidence="3 4" key="1">
    <citation type="journal article" date="2019" name="Int. J. Syst. Evol. Microbiol.">
        <title>The Global Catalogue of Microorganisms (GCM) 10K type strain sequencing project: providing services to taxonomists for standard genome sequencing and annotation.</title>
        <authorList>
            <consortium name="The Broad Institute Genomics Platform"/>
            <consortium name="The Broad Institute Genome Sequencing Center for Infectious Disease"/>
            <person name="Wu L."/>
            <person name="Ma J."/>
        </authorList>
    </citation>
    <scope>NUCLEOTIDE SEQUENCE [LARGE SCALE GENOMIC DNA]</scope>
    <source>
        <strain evidence="3 4">JCM 14193</strain>
    </source>
</reference>
<keyword evidence="1" id="KW-0812">Transmembrane</keyword>
<name>A0ABN0ZXR5_9BACI</name>
<dbReference type="EMBL" id="BAAACZ010000013">
    <property type="protein sequence ID" value="GAA0462539.1"/>
    <property type="molecule type" value="Genomic_DNA"/>
</dbReference>
<keyword evidence="4" id="KW-1185">Reference proteome</keyword>
<organism evidence="3 4">
    <name type="scientific">Alkalibacillus silvisoli</name>
    <dbReference type="NCBI Taxonomy" id="392823"/>
    <lineage>
        <taxon>Bacteria</taxon>
        <taxon>Bacillati</taxon>
        <taxon>Bacillota</taxon>
        <taxon>Bacilli</taxon>
        <taxon>Bacillales</taxon>
        <taxon>Bacillaceae</taxon>
        <taxon>Alkalibacillus</taxon>
    </lineage>
</organism>
<feature type="transmembrane region" description="Helical" evidence="1">
    <location>
        <begin position="398"/>
        <end position="419"/>
    </location>
</feature>
<evidence type="ECO:0000313" key="4">
    <source>
        <dbReference type="Proteomes" id="UP001500740"/>
    </source>
</evidence>
<feature type="transmembrane region" description="Helical" evidence="1">
    <location>
        <begin position="93"/>
        <end position="116"/>
    </location>
</feature>
<keyword evidence="1" id="KW-0472">Membrane</keyword>
<proteinExistence type="predicted"/>